<evidence type="ECO:0000256" key="1">
    <source>
        <dbReference type="ARBA" id="ARBA00004141"/>
    </source>
</evidence>
<dbReference type="PANTHER" id="PTHR47547:SF1">
    <property type="entry name" value="ASPARTATE-PROTON SYMPORTER"/>
    <property type="match status" value="1"/>
</dbReference>
<feature type="transmembrane region" description="Helical" evidence="5">
    <location>
        <begin position="416"/>
        <end position="438"/>
    </location>
</feature>
<feature type="transmembrane region" description="Helical" evidence="5">
    <location>
        <begin position="151"/>
        <end position="173"/>
    </location>
</feature>
<feature type="transmembrane region" description="Helical" evidence="5">
    <location>
        <begin position="180"/>
        <end position="202"/>
    </location>
</feature>
<feature type="transmembrane region" description="Helical" evidence="5">
    <location>
        <begin position="444"/>
        <end position="463"/>
    </location>
</feature>
<evidence type="ECO:0000256" key="4">
    <source>
        <dbReference type="ARBA" id="ARBA00023136"/>
    </source>
</evidence>
<gene>
    <name evidence="6" type="ORF">Airi01_083590</name>
</gene>
<dbReference type="GO" id="GO:0022857">
    <property type="term" value="F:transmembrane transporter activity"/>
    <property type="evidence" value="ECO:0007669"/>
    <property type="project" value="InterPro"/>
</dbReference>
<evidence type="ECO:0000256" key="5">
    <source>
        <dbReference type="SAM" id="Phobius"/>
    </source>
</evidence>
<evidence type="ECO:0000313" key="6">
    <source>
        <dbReference type="EMBL" id="GLY80092.1"/>
    </source>
</evidence>
<dbReference type="InterPro" id="IPR002293">
    <property type="entry name" value="AA/rel_permease1"/>
</dbReference>
<feature type="transmembrane region" description="Helical" evidence="5">
    <location>
        <begin position="505"/>
        <end position="524"/>
    </location>
</feature>
<dbReference type="InterPro" id="IPR052962">
    <property type="entry name" value="AA_Transporter_AGT"/>
</dbReference>
<keyword evidence="3 5" id="KW-1133">Transmembrane helix</keyword>
<feature type="transmembrane region" description="Helical" evidence="5">
    <location>
        <begin position="382"/>
        <end position="404"/>
    </location>
</feature>
<organism evidence="6 7">
    <name type="scientific">Actinoallomurus iriomotensis</name>
    <dbReference type="NCBI Taxonomy" id="478107"/>
    <lineage>
        <taxon>Bacteria</taxon>
        <taxon>Bacillati</taxon>
        <taxon>Actinomycetota</taxon>
        <taxon>Actinomycetes</taxon>
        <taxon>Streptosporangiales</taxon>
        <taxon>Thermomonosporaceae</taxon>
        <taxon>Actinoallomurus</taxon>
    </lineage>
</organism>
<feature type="transmembrane region" description="Helical" evidence="5">
    <location>
        <begin position="208"/>
        <end position="231"/>
    </location>
</feature>
<evidence type="ECO:0000256" key="3">
    <source>
        <dbReference type="ARBA" id="ARBA00022989"/>
    </source>
</evidence>
<dbReference type="GO" id="GO:0016020">
    <property type="term" value="C:membrane"/>
    <property type="evidence" value="ECO:0007669"/>
    <property type="project" value="UniProtKB-SubCell"/>
</dbReference>
<evidence type="ECO:0000256" key="2">
    <source>
        <dbReference type="ARBA" id="ARBA00022692"/>
    </source>
</evidence>
<dbReference type="Gene3D" id="1.20.1740.10">
    <property type="entry name" value="Amino acid/polyamine transporter I"/>
    <property type="match status" value="1"/>
</dbReference>
<name>A0A9W6VV06_9ACTN</name>
<dbReference type="Proteomes" id="UP001165135">
    <property type="component" value="Unassembled WGS sequence"/>
</dbReference>
<sequence>MTAATDTSRAPGGEESRHLRRDIGRVGLLFTGVGSIIGSGWLFGAMNASIIAGPAAIFSWAIAGLMIVFIGLSFSELGTMFPVTGGVVRFPMYAFGGFASYSMGWITWVAAAVVPAIETTGVLQYATKWYHFTDKHMVHGEPVHTLTPVGIGAALLLLAAFCVINAIGVRFFAQINNVLVWWKLIVIMVVVVAFLVTAFHAANFSDHGFAPAGGKAMLTAISTSGITFSYLGFRQAIELAGESDNPRRNVPFAVIGSVVLCMAIYVLLQIAFIGALSGGDLAHGWSKLSFTNDFGPLAAVSTAIGLGWLATVLYVDAVVSPGDTGLIYSAVTSRLGYTMARNGAAPAGIGKLSRRGVPWVSLIITFVVAAIMLLPFPSWQQLVGLVTSATVMSFGSGPLAHAALRRQLPDEHRPFRLWGGDTIPLLAFFSANLIIYWTGWNTNWKFFVIVLFGYVMMAIFAATGQLKHKMEWKAGASWVLPWLAGIALISYLGDYDGGRGVFKGLVMGFAVNAVWSVVIYIIAVKVRLPGERVRAIIAELPHDEVDSEPALAD</sequence>
<keyword evidence="2 5" id="KW-0812">Transmembrane</keyword>
<feature type="transmembrane region" description="Helical" evidence="5">
    <location>
        <begin position="26"/>
        <end position="44"/>
    </location>
</feature>
<feature type="transmembrane region" description="Helical" evidence="5">
    <location>
        <begin position="50"/>
        <end position="72"/>
    </location>
</feature>
<keyword evidence="4 5" id="KW-0472">Membrane</keyword>
<comment type="subcellular location">
    <subcellularLocation>
        <location evidence="1">Membrane</location>
        <topology evidence="1">Multi-pass membrane protein</topology>
    </subcellularLocation>
</comment>
<dbReference type="EMBL" id="BSTJ01000013">
    <property type="protein sequence ID" value="GLY80092.1"/>
    <property type="molecule type" value="Genomic_DNA"/>
</dbReference>
<evidence type="ECO:0000313" key="7">
    <source>
        <dbReference type="Proteomes" id="UP001165135"/>
    </source>
</evidence>
<feature type="transmembrane region" description="Helical" evidence="5">
    <location>
        <begin position="252"/>
        <end position="274"/>
    </location>
</feature>
<dbReference type="RefSeq" id="WP_285632551.1">
    <property type="nucleotide sequence ID" value="NZ_BSTJ01000013.1"/>
</dbReference>
<reference evidence="6" key="1">
    <citation type="submission" date="2023-03" db="EMBL/GenBank/DDBJ databases">
        <title>Actinoallomurus iriomotensis NBRC 103681.</title>
        <authorList>
            <person name="Ichikawa N."/>
            <person name="Sato H."/>
            <person name="Tonouchi N."/>
        </authorList>
    </citation>
    <scope>NUCLEOTIDE SEQUENCE</scope>
    <source>
        <strain evidence="6">NBRC 103681</strain>
    </source>
</reference>
<comment type="caution">
    <text evidence="6">The sequence shown here is derived from an EMBL/GenBank/DDBJ whole genome shotgun (WGS) entry which is preliminary data.</text>
</comment>
<feature type="transmembrane region" description="Helical" evidence="5">
    <location>
        <begin position="294"/>
        <end position="315"/>
    </location>
</feature>
<accession>A0A9W6VV06</accession>
<dbReference type="AlphaFoldDB" id="A0A9W6VV06"/>
<dbReference type="PIRSF" id="PIRSF006060">
    <property type="entry name" value="AA_transporter"/>
    <property type="match status" value="1"/>
</dbReference>
<dbReference type="Pfam" id="PF13520">
    <property type="entry name" value="AA_permease_2"/>
    <property type="match status" value="1"/>
</dbReference>
<protein>
    <submittedName>
        <fullName evidence="6">Amino acid permease</fullName>
    </submittedName>
</protein>
<feature type="transmembrane region" description="Helical" evidence="5">
    <location>
        <begin position="357"/>
        <end position="376"/>
    </location>
</feature>
<feature type="transmembrane region" description="Helical" evidence="5">
    <location>
        <begin position="93"/>
        <end position="117"/>
    </location>
</feature>
<dbReference type="PANTHER" id="PTHR47547">
    <property type="match status" value="1"/>
</dbReference>
<feature type="transmembrane region" description="Helical" evidence="5">
    <location>
        <begin position="475"/>
        <end position="493"/>
    </location>
</feature>
<proteinExistence type="predicted"/>